<protein>
    <recommendedName>
        <fullName evidence="4">HTH araC/xylS-type domain-containing protein</fullName>
    </recommendedName>
</protein>
<feature type="chain" id="PRO_5046786876" description="HTH araC/xylS-type domain-containing protein" evidence="1">
    <location>
        <begin position="19"/>
        <end position="49"/>
    </location>
</feature>
<gene>
    <name evidence="2" type="ORF">VB695_12495</name>
</gene>
<feature type="signal peptide" evidence="1">
    <location>
        <begin position="1"/>
        <end position="18"/>
    </location>
</feature>
<evidence type="ECO:0000313" key="3">
    <source>
        <dbReference type="Proteomes" id="UP001303285"/>
    </source>
</evidence>
<evidence type="ECO:0000256" key="1">
    <source>
        <dbReference type="SAM" id="SignalP"/>
    </source>
</evidence>
<accession>A0ABU5URJ5</accession>
<keyword evidence="1" id="KW-0732">Signal</keyword>
<organism evidence="2 3">
    <name type="scientific">Nodularia spumigena UHCC 0060</name>
    <dbReference type="NCBI Taxonomy" id="3110300"/>
    <lineage>
        <taxon>Bacteria</taxon>
        <taxon>Bacillati</taxon>
        <taxon>Cyanobacteriota</taxon>
        <taxon>Cyanophyceae</taxon>
        <taxon>Nostocales</taxon>
        <taxon>Nodulariaceae</taxon>
        <taxon>Nodularia</taxon>
    </lineage>
</organism>
<keyword evidence="3" id="KW-1185">Reference proteome</keyword>
<evidence type="ECO:0008006" key="4">
    <source>
        <dbReference type="Google" id="ProtNLM"/>
    </source>
</evidence>
<sequence>MRIALKILYASFTSASLATMFKVNYGYTAAEVIGKTPRILQGELTSRPE</sequence>
<proteinExistence type="predicted"/>
<comment type="caution">
    <text evidence="2">The sequence shown here is derived from an EMBL/GenBank/DDBJ whole genome shotgun (WGS) entry which is preliminary data.</text>
</comment>
<name>A0ABU5URJ5_NODSP</name>
<dbReference type="EMBL" id="JAYGHK010000035">
    <property type="protein sequence ID" value="MEA5608876.1"/>
    <property type="molecule type" value="Genomic_DNA"/>
</dbReference>
<dbReference type="Proteomes" id="UP001303285">
    <property type="component" value="Unassembled WGS sequence"/>
</dbReference>
<evidence type="ECO:0000313" key="2">
    <source>
        <dbReference type="EMBL" id="MEA5608876.1"/>
    </source>
</evidence>
<reference evidence="2 3" key="1">
    <citation type="submission" date="2023-12" db="EMBL/GenBank/DDBJ databases">
        <title>Baltic Sea Cyanobacteria.</title>
        <authorList>
            <person name="Delbaje E."/>
            <person name="Fewer D.P."/>
            <person name="Shishido T.K."/>
        </authorList>
    </citation>
    <scope>NUCLEOTIDE SEQUENCE [LARGE SCALE GENOMIC DNA]</scope>
    <source>
        <strain evidence="2 3">UHCC 0060</strain>
    </source>
</reference>